<keyword evidence="2" id="KW-0732">Signal</keyword>
<dbReference type="AlphaFoldDB" id="N6T0U3"/>
<dbReference type="EMBL" id="KB741277">
    <property type="protein sequence ID" value="ENN71113.1"/>
    <property type="molecule type" value="Genomic_DNA"/>
</dbReference>
<dbReference type="EnsemblMetazoa" id="XM_019914592.1">
    <property type="protein sequence ID" value="XP_019770151.1"/>
    <property type="gene ID" value="LOC109544429"/>
</dbReference>
<dbReference type="Proteomes" id="UP000019118">
    <property type="component" value="Unassembled WGS sequence"/>
</dbReference>
<keyword evidence="1" id="KW-1133">Transmembrane helix</keyword>
<name>N6T0U3_DENPD</name>
<dbReference type="KEGG" id="dpa:109544429"/>
<evidence type="ECO:0000313" key="4">
    <source>
        <dbReference type="EnsemblMetazoa" id="XP_019770151.1"/>
    </source>
</evidence>
<protein>
    <submittedName>
        <fullName evidence="3 4">Uncharacterized protein</fullName>
    </submittedName>
</protein>
<feature type="non-terminal residue" evidence="3">
    <location>
        <position position="1"/>
    </location>
</feature>
<evidence type="ECO:0000256" key="2">
    <source>
        <dbReference type="SAM" id="SignalP"/>
    </source>
</evidence>
<keyword evidence="1" id="KW-0812">Transmembrane</keyword>
<dbReference type="OrthoDB" id="6783605at2759"/>
<feature type="transmembrane region" description="Helical" evidence="1">
    <location>
        <begin position="149"/>
        <end position="166"/>
    </location>
</feature>
<reference evidence="4" key="2">
    <citation type="submission" date="2024-08" db="UniProtKB">
        <authorList>
            <consortium name="EnsemblMetazoa"/>
        </authorList>
    </citation>
    <scope>IDENTIFICATION</scope>
</reference>
<sequence>MQDTSALVVLIVFLVDQSTAQSCRTCRGTLCSTEKELNLECSQFLPALPFESQLLFSAVDENAEYGCLDVEFYVDESITSIQQCIISNDLKSYCSMVEEIMKVKSCSVSQPDLVRIEREINDEPTDEDDTETDTDDPVYEDTTVLPSSGVVHLVTIFSFIALIPILL</sequence>
<dbReference type="HOGENOM" id="CLU_1596222_0_0_1"/>
<accession>N6T0U3</accession>
<organism evidence="3">
    <name type="scientific">Dendroctonus ponderosae</name>
    <name type="common">Mountain pine beetle</name>
    <dbReference type="NCBI Taxonomy" id="77166"/>
    <lineage>
        <taxon>Eukaryota</taxon>
        <taxon>Metazoa</taxon>
        <taxon>Ecdysozoa</taxon>
        <taxon>Arthropoda</taxon>
        <taxon>Hexapoda</taxon>
        <taxon>Insecta</taxon>
        <taxon>Pterygota</taxon>
        <taxon>Neoptera</taxon>
        <taxon>Endopterygota</taxon>
        <taxon>Coleoptera</taxon>
        <taxon>Polyphaga</taxon>
        <taxon>Cucujiformia</taxon>
        <taxon>Curculionidae</taxon>
        <taxon>Scolytinae</taxon>
        <taxon>Dendroctonus</taxon>
    </lineage>
</organism>
<gene>
    <name evidence="4" type="primary">109544429</name>
    <name evidence="3" type="ORF">YQE_12046</name>
</gene>
<feature type="signal peptide" evidence="2">
    <location>
        <begin position="1"/>
        <end position="20"/>
    </location>
</feature>
<keyword evidence="1" id="KW-0472">Membrane</keyword>
<keyword evidence="5" id="KW-1185">Reference proteome</keyword>
<evidence type="ECO:0000313" key="5">
    <source>
        <dbReference type="Proteomes" id="UP000019118"/>
    </source>
</evidence>
<proteinExistence type="predicted"/>
<evidence type="ECO:0000313" key="3">
    <source>
        <dbReference type="EMBL" id="ENN71113.1"/>
    </source>
</evidence>
<evidence type="ECO:0000256" key="1">
    <source>
        <dbReference type="SAM" id="Phobius"/>
    </source>
</evidence>
<feature type="chain" id="PRO_5010971679" evidence="2">
    <location>
        <begin position="21"/>
        <end position="167"/>
    </location>
</feature>
<reference evidence="3 5" key="1">
    <citation type="journal article" date="2013" name="Genome Biol.">
        <title>Draft genome of the mountain pine beetle, Dendroctonus ponderosae Hopkins, a major forest pest.</title>
        <authorList>
            <person name="Keeling C.I."/>
            <person name="Yuen M.M."/>
            <person name="Liao N.Y."/>
            <person name="Docking T.R."/>
            <person name="Chan S.K."/>
            <person name="Taylor G.A."/>
            <person name="Palmquist D.L."/>
            <person name="Jackman S.D."/>
            <person name="Nguyen A."/>
            <person name="Li M."/>
            <person name="Henderson H."/>
            <person name="Janes J.K."/>
            <person name="Zhao Y."/>
            <person name="Pandoh P."/>
            <person name="Moore R."/>
            <person name="Sperling F.A."/>
            <person name="Huber D.P."/>
            <person name="Birol I."/>
            <person name="Jones S.J."/>
            <person name="Bohlmann J."/>
        </authorList>
    </citation>
    <scope>NUCLEOTIDE SEQUENCE</scope>
</reference>